<name>A0A0B2R084_GLYSO</name>
<gene>
    <name evidence="2" type="ORF">glysoja_031949</name>
</gene>
<protein>
    <recommendedName>
        <fullName evidence="1">Amidohydrolase-related domain-containing protein</fullName>
    </recommendedName>
</protein>
<organism evidence="2">
    <name type="scientific">Glycine soja</name>
    <name type="common">Wild soybean</name>
    <dbReference type="NCBI Taxonomy" id="3848"/>
    <lineage>
        <taxon>Eukaryota</taxon>
        <taxon>Viridiplantae</taxon>
        <taxon>Streptophyta</taxon>
        <taxon>Embryophyta</taxon>
        <taxon>Tracheophyta</taxon>
        <taxon>Spermatophyta</taxon>
        <taxon>Magnoliopsida</taxon>
        <taxon>eudicotyledons</taxon>
        <taxon>Gunneridae</taxon>
        <taxon>Pentapetalae</taxon>
        <taxon>rosids</taxon>
        <taxon>fabids</taxon>
        <taxon>Fabales</taxon>
        <taxon>Fabaceae</taxon>
        <taxon>Papilionoideae</taxon>
        <taxon>50 kb inversion clade</taxon>
        <taxon>NPAAA clade</taxon>
        <taxon>indigoferoid/millettioid clade</taxon>
        <taxon>Phaseoleae</taxon>
        <taxon>Glycine</taxon>
        <taxon>Glycine subgen. Soja</taxon>
    </lineage>
</organism>
<dbReference type="Proteomes" id="UP000053555">
    <property type="component" value="Unassembled WGS sequence"/>
</dbReference>
<feature type="domain" description="Amidohydrolase-related" evidence="1">
    <location>
        <begin position="11"/>
        <end position="61"/>
    </location>
</feature>
<dbReference type="Gene3D" id="3.20.20.140">
    <property type="entry name" value="Metal-dependent hydrolases"/>
    <property type="match status" value="1"/>
</dbReference>
<evidence type="ECO:0000313" key="2">
    <source>
        <dbReference type="EMBL" id="KHN27341.1"/>
    </source>
</evidence>
<proteinExistence type="predicted"/>
<reference evidence="2" key="1">
    <citation type="submission" date="2014-07" db="EMBL/GenBank/DDBJ databases">
        <title>Identification of a novel salt tolerance gene in wild soybean by whole-genome sequencing.</title>
        <authorList>
            <person name="Lam H.-M."/>
            <person name="Qi X."/>
            <person name="Li M.-W."/>
            <person name="Liu X."/>
            <person name="Xie M."/>
            <person name="Ni M."/>
            <person name="Xu X."/>
        </authorList>
    </citation>
    <scope>NUCLEOTIDE SEQUENCE [LARGE SCALE GENOMIC DNA]</scope>
    <source>
        <tissue evidence="2">Root</tissue>
    </source>
</reference>
<accession>A0A0B2R084</accession>
<dbReference type="PANTHER" id="PTHR22642:SF2">
    <property type="entry name" value="PROTEIN LONG AFTER FAR-RED 3"/>
    <property type="match status" value="1"/>
</dbReference>
<evidence type="ECO:0000259" key="1">
    <source>
        <dbReference type="Pfam" id="PF01979"/>
    </source>
</evidence>
<dbReference type="Pfam" id="PF01979">
    <property type="entry name" value="Amidohydro_1"/>
    <property type="match status" value="1"/>
</dbReference>
<sequence>MKIKANEIMKQCSTFHADSCYTISAARASFLDKDLGSLSPGKLADFVILSTDSWKDFAEDASAYMLC</sequence>
<dbReference type="EMBL" id="KN653373">
    <property type="protein sequence ID" value="KHN27341.1"/>
    <property type="molecule type" value="Genomic_DNA"/>
</dbReference>
<dbReference type="Gene3D" id="2.30.40.10">
    <property type="entry name" value="Urease, subunit C, domain 1"/>
    <property type="match status" value="1"/>
</dbReference>
<dbReference type="InterPro" id="IPR006680">
    <property type="entry name" value="Amidohydro-rel"/>
</dbReference>
<dbReference type="GO" id="GO:0016810">
    <property type="term" value="F:hydrolase activity, acting on carbon-nitrogen (but not peptide) bonds"/>
    <property type="evidence" value="ECO:0007669"/>
    <property type="project" value="InterPro"/>
</dbReference>
<dbReference type="InterPro" id="IPR011059">
    <property type="entry name" value="Metal-dep_hydrolase_composite"/>
</dbReference>
<dbReference type="PANTHER" id="PTHR22642">
    <property type="entry name" value="IMIDAZOLONEPROPIONASE"/>
    <property type="match status" value="1"/>
</dbReference>
<dbReference type="AlphaFoldDB" id="A0A0B2R084"/>